<accession>A0AA86QJW9</accession>
<comment type="caution">
    <text evidence="1">The sequence shown here is derived from an EMBL/GenBank/DDBJ whole genome shotgun (WGS) entry which is preliminary data.</text>
</comment>
<dbReference type="Proteomes" id="UP001642409">
    <property type="component" value="Unassembled WGS sequence"/>
</dbReference>
<dbReference type="EMBL" id="CATOUU010000937">
    <property type="protein sequence ID" value="CAI9960869.1"/>
    <property type="molecule type" value="Genomic_DNA"/>
</dbReference>
<sequence length="123" mass="14287">MKYEQHTNKNVIVVYNKYYIKQGKLTEVSDNSIAIITIDSKYIKIATNTINSVILSQDQQKSAQLIEYDDYFANADTQEADKYDLANLRIPENYQHKQHKVVQKITGQKSTFDFNLYTVAIDK</sequence>
<evidence type="ECO:0000313" key="2">
    <source>
        <dbReference type="EMBL" id="CAL5995369.1"/>
    </source>
</evidence>
<proteinExistence type="predicted"/>
<protein>
    <submittedName>
        <fullName evidence="2">Hypothetical_protein</fullName>
    </submittedName>
</protein>
<evidence type="ECO:0000313" key="3">
    <source>
        <dbReference type="Proteomes" id="UP001642409"/>
    </source>
</evidence>
<dbReference type="EMBL" id="CAXDID020000033">
    <property type="protein sequence ID" value="CAL5995369.1"/>
    <property type="molecule type" value="Genomic_DNA"/>
</dbReference>
<keyword evidence="3" id="KW-1185">Reference proteome</keyword>
<organism evidence="1">
    <name type="scientific">Hexamita inflata</name>
    <dbReference type="NCBI Taxonomy" id="28002"/>
    <lineage>
        <taxon>Eukaryota</taxon>
        <taxon>Metamonada</taxon>
        <taxon>Diplomonadida</taxon>
        <taxon>Hexamitidae</taxon>
        <taxon>Hexamitinae</taxon>
        <taxon>Hexamita</taxon>
    </lineage>
</organism>
<dbReference type="AlphaFoldDB" id="A0AA86QJW9"/>
<name>A0AA86QJW9_9EUKA</name>
<reference evidence="1" key="1">
    <citation type="submission" date="2023-06" db="EMBL/GenBank/DDBJ databases">
        <authorList>
            <person name="Kurt Z."/>
        </authorList>
    </citation>
    <scope>NUCLEOTIDE SEQUENCE</scope>
</reference>
<evidence type="ECO:0000313" key="1">
    <source>
        <dbReference type="EMBL" id="CAI9960869.1"/>
    </source>
</evidence>
<gene>
    <name evidence="2" type="ORF">HINF_LOCUS13997</name>
    <name evidence="1" type="ORF">HINF_LOCUS48514</name>
</gene>
<reference evidence="2 3" key="2">
    <citation type="submission" date="2024-07" db="EMBL/GenBank/DDBJ databases">
        <authorList>
            <person name="Akdeniz Z."/>
        </authorList>
    </citation>
    <scope>NUCLEOTIDE SEQUENCE [LARGE SCALE GENOMIC DNA]</scope>
</reference>